<dbReference type="AlphaFoldDB" id="A0A3B7R357"/>
<feature type="chain" id="PRO_5017697576" description="DUF4468 domain-containing protein" evidence="2">
    <location>
        <begin position="26"/>
        <end position="247"/>
    </location>
</feature>
<feature type="signal peptide" evidence="2">
    <location>
        <begin position="1"/>
        <end position="25"/>
    </location>
</feature>
<evidence type="ECO:0000256" key="2">
    <source>
        <dbReference type="SAM" id="SignalP"/>
    </source>
</evidence>
<reference evidence="3 4" key="1">
    <citation type="submission" date="2018-09" db="EMBL/GenBank/DDBJ databases">
        <title>Hymenobacter medium sp. nov., isolated from R2A medium.</title>
        <authorList>
            <person name="Yingchao G."/>
        </authorList>
    </citation>
    <scope>NUCLEOTIDE SEQUENCE [LARGE SCALE GENOMIC DNA]</scope>
    <source>
        <strain evidence="4">sh-6</strain>
    </source>
</reference>
<accession>A0A3B7R357</accession>
<gene>
    <name evidence="3" type="ORF">D3Y59_16600</name>
</gene>
<keyword evidence="4" id="KW-1185">Reference proteome</keyword>
<dbReference type="Proteomes" id="UP000262802">
    <property type="component" value="Chromosome"/>
</dbReference>
<evidence type="ECO:0000256" key="1">
    <source>
        <dbReference type="SAM" id="Coils"/>
    </source>
</evidence>
<evidence type="ECO:0000313" key="4">
    <source>
        <dbReference type="Proteomes" id="UP000262802"/>
    </source>
</evidence>
<name>A0A3B7R357_9BACT</name>
<proteinExistence type="predicted"/>
<keyword evidence="1" id="KW-0175">Coiled coil</keyword>
<evidence type="ECO:0000313" key="3">
    <source>
        <dbReference type="EMBL" id="AYA38524.1"/>
    </source>
</evidence>
<evidence type="ECO:0008006" key="5">
    <source>
        <dbReference type="Google" id="ProtNLM"/>
    </source>
</evidence>
<dbReference type="KEGG" id="hyh:D3Y59_16600"/>
<dbReference type="EMBL" id="CP032317">
    <property type="protein sequence ID" value="AYA38524.1"/>
    <property type="molecule type" value="Genomic_DNA"/>
</dbReference>
<keyword evidence="2" id="KW-0732">Signal</keyword>
<feature type="coiled-coil region" evidence="1">
    <location>
        <begin position="163"/>
        <end position="190"/>
    </location>
</feature>
<dbReference type="RefSeq" id="WP_119446056.1">
    <property type="nucleotide sequence ID" value="NZ_CP032317.1"/>
</dbReference>
<organism evidence="3 4">
    <name type="scientific">Hymenobacter oligotrophus</name>
    <dbReference type="NCBI Taxonomy" id="2319843"/>
    <lineage>
        <taxon>Bacteria</taxon>
        <taxon>Pseudomonadati</taxon>
        <taxon>Bacteroidota</taxon>
        <taxon>Cytophagia</taxon>
        <taxon>Cytophagales</taxon>
        <taxon>Hymenobacteraceae</taxon>
        <taxon>Hymenobacter</taxon>
    </lineage>
</organism>
<protein>
    <recommendedName>
        <fullName evidence="5">DUF4468 domain-containing protein</fullName>
    </recommendedName>
</protein>
<sequence length="247" mass="27715">MPNLFTRWLLLCVAALALPLGGAHAQLYDVRTSTINIDKRERPALKVQVEGSAKEAREFWQQYLKDSYNIRIKSGGVLGIGGNKEVLLAKQTPVSSISGKLLDLYTNVVAPTDSTAEVQVFAAFDNGTTWLDPDKTASEFSALRTMVQGYAKAYRPRYARMAIEQAEKQLQDAEKEKTRLEKEIKSLAADTVSNIARIKQLQEQNVQHAASIKGNQQKLVQNATETERRKVILQRRRDRLSALDRSK</sequence>
<dbReference type="OrthoDB" id="1467402at2"/>